<dbReference type="Proteomes" id="UP000486351">
    <property type="component" value="Unassembled WGS sequence"/>
</dbReference>
<protein>
    <submittedName>
        <fullName evidence="2">Uncharacterized protein</fullName>
    </submittedName>
</protein>
<dbReference type="AlphaFoldDB" id="A0A6G0QFF7"/>
<dbReference type="SUPFAM" id="SSF48403">
    <property type="entry name" value="Ankyrin repeat"/>
    <property type="match status" value="1"/>
</dbReference>
<evidence type="ECO:0000313" key="3">
    <source>
        <dbReference type="Proteomes" id="UP000486351"/>
    </source>
</evidence>
<comment type="caution">
    <text evidence="2">The sequence shown here is derived from an EMBL/GenBank/DDBJ whole genome shotgun (WGS) entry which is preliminary data.</text>
</comment>
<reference evidence="2 3" key="1">
    <citation type="submission" date="2018-09" db="EMBL/GenBank/DDBJ databases">
        <title>Genomic investigation of the strawberry pathogen Phytophthora fragariae indicates pathogenicity is determined by transcriptional variation in three key races.</title>
        <authorList>
            <person name="Adams T.M."/>
            <person name="Armitage A.D."/>
            <person name="Sobczyk M.K."/>
            <person name="Bates H.J."/>
            <person name="Dunwell J.M."/>
            <person name="Nellist C.F."/>
            <person name="Harrison R.J."/>
        </authorList>
    </citation>
    <scope>NUCLEOTIDE SEQUENCE [LARGE SCALE GENOMIC DNA]</scope>
    <source>
        <strain evidence="2 3">NOV-77</strain>
    </source>
</reference>
<feature type="compositionally biased region" description="Low complexity" evidence="1">
    <location>
        <begin position="186"/>
        <end position="202"/>
    </location>
</feature>
<sequence length="202" mass="22080">MVKILPGPYNLTRPLLAAALNVALEEGYTNIAAVMIRKSHLHSVECALGWAASRGYTDIVVMILDIYALRRYQFAPALKKAALNGECDMMKLLLEKCPLPIDTPTERKHRVIGAMWAFLAAAINADRVDVAQLIVEKLGPDDYELARAVGESMQTGKEEITKFLLGLFPRVVPAFFATEKSTPQTSGFQQSQSSGGNSSLVL</sequence>
<feature type="region of interest" description="Disordered" evidence="1">
    <location>
        <begin position="183"/>
        <end position="202"/>
    </location>
</feature>
<gene>
    <name evidence="2" type="ORF">PF008_g27061</name>
</gene>
<organism evidence="2 3">
    <name type="scientific">Phytophthora fragariae</name>
    <dbReference type="NCBI Taxonomy" id="53985"/>
    <lineage>
        <taxon>Eukaryota</taxon>
        <taxon>Sar</taxon>
        <taxon>Stramenopiles</taxon>
        <taxon>Oomycota</taxon>
        <taxon>Peronosporomycetes</taxon>
        <taxon>Peronosporales</taxon>
        <taxon>Peronosporaceae</taxon>
        <taxon>Phytophthora</taxon>
    </lineage>
</organism>
<evidence type="ECO:0000313" key="2">
    <source>
        <dbReference type="EMBL" id="KAE9284848.1"/>
    </source>
</evidence>
<evidence type="ECO:0000256" key="1">
    <source>
        <dbReference type="SAM" id="MobiDB-lite"/>
    </source>
</evidence>
<name>A0A6G0QFF7_9STRA</name>
<proteinExistence type="predicted"/>
<dbReference type="EMBL" id="QXFY01003471">
    <property type="protein sequence ID" value="KAE9284848.1"/>
    <property type="molecule type" value="Genomic_DNA"/>
</dbReference>
<accession>A0A6G0QFF7</accession>
<dbReference type="Gene3D" id="1.25.40.20">
    <property type="entry name" value="Ankyrin repeat-containing domain"/>
    <property type="match status" value="1"/>
</dbReference>
<dbReference type="InterPro" id="IPR036770">
    <property type="entry name" value="Ankyrin_rpt-contain_sf"/>
</dbReference>